<evidence type="ECO:0000256" key="1">
    <source>
        <dbReference type="SAM" id="Phobius"/>
    </source>
</evidence>
<dbReference type="EMBL" id="JAIEZQ010000001">
    <property type="protein sequence ID" value="MBY9074016.1"/>
    <property type="molecule type" value="Genomic_DNA"/>
</dbReference>
<dbReference type="Proteomes" id="UP000754710">
    <property type="component" value="Unassembled WGS sequence"/>
</dbReference>
<evidence type="ECO:0000313" key="2">
    <source>
        <dbReference type="EMBL" id="MBY9074016.1"/>
    </source>
</evidence>
<sequence>MSPLSLPVLAGAAIVTAPTMWRALVEGTASVEVALSRYLVSVLLCWAALGLVAMLVGPPPRPEVAEAEDQQVPEAAPLS</sequence>
<keyword evidence="1" id="KW-1133">Transmembrane helix</keyword>
<name>A0ABS7RG56_9ACTN</name>
<dbReference type="RefSeq" id="WP_221023744.1">
    <property type="nucleotide sequence ID" value="NZ_JAIEZQ010000001.1"/>
</dbReference>
<keyword evidence="1" id="KW-0472">Membrane</keyword>
<evidence type="ECO:0000313" key="3">
    <source>
        <dbReference type="Proteomes" id="UP000754710"/>
    </source>
</evidence>
<gene>
    <name evidence="2" type="ORF">K1X13_04185</name>
</gene>
<protein>
    <submittedName>
        <fullName evidence="2">Uncharacterized protein</fullName>
    </submittedName>
</protein>
<keyword evidence="1" id="KW-0812">Transmembrane</keyword>
<accession>A0ABS7RG56</accession>
<keyword evidence="3" id="KW-1185">Reference proteome</keyword>
<proteinExistence type="predicted"/>
<comment type="caution">
    <text evidence="2">The sequence shown here is derived from an EMBL/GenBank/DDBJ whole genome shotgun (WGS) entry which is preliminary data.</text>
</comment>
<feature type="transmembrane region" description="Helical" evidence="1">
    <location>
        <begin position="37"/>
        <end position="56"/>
    </location>
</feature>
<reference evidence="2 3" key="1">
    <citation type="submission" date="2021-08" db="EMBL/GenBank/DDBJ databases">
        <title>Nocardioides bacterium WL0053 sp. nov., isolated from the sediment.</title>
        <authorList>
            <person name="Wang L."/>
            <person name="Zhang D."/>
            <person name="Zhang A."/>
        </authorList>
    </citation>
    <scope>NUCLEOTIDE SEQUENCE [LARGE SCALE GENOMIC DNA]</scope>
    <source>
        <strain evidence="2 3">WL0053</strain>
    </source>
</reference>
<organism evidence="2 3">
    <name type="scientific">Nocardioides jiangsuensis</name>
    <dbReference type="NCBI Taxonomy" id="2866161"/>
    <lineage>
        <taxon>Bacteria</taxon>
        <taxon>Bacillati</taxon>
        <taxon>Actinomycetota</taxon>
        <taxon>Actinomycetes</taxon>
        <taxon>Propionibacteriales</taxon>
        <taxon>Nocardioidaceae</taxon>
        <taxon>Nocardioides</taxon>
    </lineage>
</organism>